<dbReference type="EMBL" id="JAJJMA010029592">
    <property type="protein sequence ID" value="MCL7024043.1"/>
    <property type="molecule type" value="Genomic_DNA"/>
</dbReference>
<evidence type="ECO:0000313" key="1">
    <source>
        <dbReference type="EMBL" id="MCL7024043.1"/>
    </source>
</evidence>
<gene>
    <name evidence="1" type="ORF">MKW94_004302</name>
</gene>
<sequence>MLNNEGLTADQSGASPVVPGFGYGRNSPFVRQLRITDSPFPLKNNDDEDCHVDEEAEEFIEKFYKQLRLQS</sequence>
<evidence type="ECO:0000313" key="2">
    <source>
        <dbReference type="Proteomes" id="UP001177140"/>
    </source>
</evidence>
<organism evidence="1 2">
    <name type="scientific">Papaver nudicaule</name>
    <name type="common">Iceland poppy</name>
    <dbReference type="NCBI Taxonomy" id="74823"/>
    <lineage>
        <taxon>Eukaryota</taxon>
        <taxon>Viridiplantae</taxon>
        <taxon>Streptophyta</taxon>
        <taxon>Embryophyta</taxon>
        <taxon>Tracheophyta</taxon>
        <taxon>Spermatophyta</taxon>
        <taxon>Magnoliopsida</taxon>
        <taxon>Ranunculales</taxon>
        <taxon>Papaveraceae</taxon>
        <taxon>Papaveroideae</taxon>
        <taxon>Papaver</taxon>
    </lineage>
</organism>
<protein>
    <submittedName>
        <fullName evidence="1">Uncharacterized protein</fullName>
    </submittedName>
</protein>
<accession>A0AA41S0K1</accession>
<name>A0AA41S0K1_PAPNU</name>
<dbReference type="InterPro" id="IPR008480">
    <property type="entry name" value="DUF761_pln"/>
</dbReference>
<dbReference type="PANTHER" id="PTHR33265:SF28">
    <property type="entry name" value="DUF761 DOMAIN-CONTAINING PROTEIN"/>
    <property type="match status" value="1"/>
</dbReference>
<dbReference type="Pfam" id="PF05553">
    <property type="entry name" value="DUF761"/>
    <property type="match status" value="1"/>
</dbReference>
<dbReference type="Proteomes" id="UP001177140">
    <property type="component" value="Unassembled WGS sequence"/>
</dbReference>
<comment type="caution">
    <text evidence="1">The sequence shown here is derived from an EMBL/GenBank/DDBJ whole genome shotgun (WGS) entry which is preliminary data.</text>
</comment>
<proteinExistence type="predicted"/>
<keyword evidence="2" id="KW-1185">Reference proteome</keyword>
<dbReference type="AlphaFoldDB" id="A0AA41S0K1"/>
<reference evidence="1" key="1">
    <citation type="submission" date="2022-03" db="EMBL/GenBank/DDBJ databases">
        <title>A functionally conserved STORR gene fusion in Papaver species that diverged 16.8 million years ago.</title>
        <authorList>
            <person name="Catania T."/>
        </authorList>
    </citation>
    <scope>NUCLEOTIDE SEQUENCE</scope>
    <source>
        <strain evidence="1">S-191538</strain>
    </source>
</reference>
<dbReference type="PANTHER" id="PTHR33265">
    <property type="entry name" value="AVR9/CF-9 RAPIDLY ELICITED PROTEIN-RELATED"/>
    <property type="match status" value="1"/>
</dbReference>